<keyword evidence="3" id="KW-1185">Reference proteome</keyword>
<proteinExistence type="predicted"/>
<dbReference type="EMBL" id="AHKC01012185">
    <property type="protein sequence ID" value="EKF30355.1"/>
    <property type="molecule type" value="Genomic_DNA"/>
</dbReference>
<feature type="region of interest" description="Disordered" evidence="1">
    <location>
        <begin position="168"/>
        <end position="250"/>
    </location>
</feature>
<evidence type="ECO:0000313" key="2">
    <source>
        <dbReference type="EMBL" id="EKF30355.1"/>
    </source>
</evidence>
<feature type="non-terminal residue" evidence="2">
    <location>
        <position position="426"/>
    </location>
</feature>
<dbReference type="OrthoDB" id="273768at2759"/>
<sequence length="426" mass="46955">MDGRGSFLDLTLQPAEPLEVEGGLRTGLGVFARNSHRPRRSLALRNLGSPSVEVDFTRVPQLPATDQLTGVALGRPSHYTTLDPARLTTADHSSGSRHTSHNDVHSVGSSGSATKTLFLSDNTEENRQFLELLREDENLDRYSINSVAELLQRNQELLQQLYVATKRAESAERRQQDRDSEENVVEEGESRAASDVEAAQPHRIVRRKRSREEASSAELPSQQQQEVVEGECERGGGSTPQRHTLRHGYYNEDEGNERRWSFKASDDRYVQLEEHLDGQIDAVLRNHESQLILTDNGLAASLLRIMELGRKPGDGCGSSISSSLRCHSSNTEEASAVQATTNTMKDAVVTSLVRLCTELGVQTANQAVVLASVQRSEHAEMMQKCWAEAQRVLLRSAADIQAAVASLPHPAQYTEAKQTEEAAVEG</sequence>
<name>K2MTD9_TRYCR</name>
<accession>K2MTD9</accession>
<feature type="compositionally biased region" description="Low complexity" evidence="1">
    <location>
        <begin position="216"/>
        <end position="227"/>
    </location>
</feature>
<feature type="region of interest" description="Disordered" evidence="1">
    <location>
        <begin position="87"/>
        <end position="119"/>
    </location>
</feature>
<reference evidence="2 3" key="1">
    <citation type="journal article" date="2012" name="BMC Genomics">
        <title>Comparative genomic analysis of human infective Trypanosoma cruzi lineages with the bat-restricted subspecies T. cruzi marinkellei.</title>
        <authorList>
            <person name="Franzen O."/>
            <person name="Talavera-Lopez C."/>
            <person name="Ochaya S."/>
            <person name="Butler C.E."/>
            <person name="Messenger L.A."/>
            <person name="Lewis M.D."/>
            <person name="Llewellyn M.S."/>
            <person name="Marinkelle C.J."/>
            <person name="Tyler K.M."/>
            <person name="Miles M.A."/>
            <person name="Andersson B."/>
        </authorList>
    </citation>
    <scope>NUCLEOTIDE SEQUENCE [LARGE SCALE GENOMIC DNA]</scope>
    <source>
        <strain evidence="2 3">B7</strain>
    </source>
</reference>
<dbReference type="Proteomes" id="UP000007350">
    <property type="component" value="Unassembled WGS sequence"/>
</dbReference>
<evidence type="ECO:0000313" key="3">
    <source>
        <dbReference type="Proteomes" id="UP000007350"/>
    </source>
</evidence>
<gene>
    <name evidence="2" type="ORF">MOQ_005837</name>
</gene>
<organism evidence="2 3">
    <name type="scientific">Trypanosoma cruzi marinkellei</name>
    <dbReference type="NCBI Taxonomy" id="85056"/>
    <lineage>
        <taxon>Eukaryota</taxon>
        <taxon>Discoba</taxon>
        <taxon>Euglenozoa</taxon>
        <taxon>Kinetoplastea</taxon>
        <taxon>Metakinetoplastina</taxon>
        <taxon>Trypanosomatida</taxon>
        <taxon>Trypanosomatidae</taxon>
        <taxon>Trypanosoma</taxon>
        <taxon>Schizotrypanum</taxon>
    </lineage>
</organism>
<evidence type="ECO:0000256" key="1">
    <source>
        <dbReference type="SAM" id="MobiDB-lite"/>
    </source>
</evidence>
<protein>
    <submittedName>
        <fullName evidence="2">Uncharacterized protein</fullName>
    </submittedName>
</protein>
<feature type="compositionally biased region" description="Basic and acidic residues" evidence="1">
    <location>
        <begin position="168"/>
        <end position="178"/>
    </location>
</feature>
<comment type="caution">
    <text evidence="2">The sequence shown here is derived from an EMBL/GenBank/DDBJ whole genome shotgun (WGS) entry which is preliminary data.</text>
</comment>
<dbReference type="AlphaFoldDB" id="K2MTD9"/>
<feature type="compositionally biased region" description="Polar residues" evidence="1">
    <location>
        <begin position="107"/>
        <end position="119"/>
    </location>
</feature>